<evidence type="ECO:0000256" key="12">
    <source>
        <dbReference type="PIRSR" id="PIRSR601287-1"/>
    </source>
</evidence>
<feature type="binding site" description="type 1 copper site" evidence="12">
    <location>
        <position position="728"/>
    </location>
    <ligand>
        <name>Cu cation</name>
        <dbReference type="ChEBI" id="CHEBI:23378"/>
        <label>1</label>
    </ligand>
</feature>
<evidence type="ECO:0000256" key="13">
    <source>
        <dbReference type="SAM" id="MobiDB-lite"/>
    </source>
</evidence>
<dbReference type="PRINTS" id="PR00695">
    <property type="entry name" value="CUNO2RDTASE"/>
</dbReference>
<evidence type="ECO:0000259" key="15">
    <source>
        <dbReference type="Pfam" id="PF07732"/>
    </source>
</evidence>
<feature type="domain" description="EfeO-type cupredoxin-like" evidence="16">
    <location>
        <begin position="471"/>
        <end position="535"/>
    </location>
</feature>
<keyword evidence="7 12" id="KW-0479">Metal-binding</keyword>
<feature type="transmembrane region" description="Helical" evidence="14">
    <location>
        <begin position="368"/>
        <end position="389"/>
    </location>
</feature>
<evidence type="ECO:0000256" key="4">
    <source>
        <dbReference type="ARBA" id="ARBA00011233"/>
    </source>
</evidence>
<keyword evidence="14" id="KW-0472">Membrane</keyword>
<evidence type="ECO:0000256" key="7">
    <source>
        <dbReference type="ARBA" id="ARBA00022723"/>
    </source>
</evidence>
<evidence type="ECO:0000256" key="14">
    <source>
        <dbReference type="SAM" id="Phobius"/>
    </source>
</evidence>
<evidence type="ECO:0000256" key="2">
    <source>
        <dbReference type="ARBA" id="ARBA00001973"/>
    </source>
</evidence>
<evidence type="ECO:0000256" key="1">
    <source>
        <dbReference type="ARBA" id="ARBA00001960"/>
    </source>
</evidence>
<evidence type="ECO:0000256" key="5">
    <source>
        <dbReference type="ARBA" id="ARBA00011882"/>
    </source>
</evidence>
<feature type="binding site" description="type 1 copper site" evidence="12">
    <location>
        <position position="680"/>
    </location>
    <ligand>
        <name>Cu cation</name>
        <dbReference type="ChEBI" id="CHEBI:23378"/>
        <label>1</label>
    </ligand>
</feature>
<feature type="transmembrane region" description="Helical" evidence="14">
    <location>
        <begin position="304"/>
        <end position="333"/>
    </location>
</feature>
<feature type="binding site" description="type 1 copper site" evidence="12">
    <location>
        <position position="720"/>
    </location>
    <ligand>
        <name>Cu cation</name>
        <dbReference type="ChEBI" id="CHEBI:23378"/>
        <label>1</label>
    </ligand>
</feature>
<dbReference type="Proteomes" id="UP000246303">
    <property type="component" value="Unassembled WGS sequence"/>
</dbReference>
<dbReference type="InterPro" id="IPR011707">
    <property type="entry name" value="Cu-oxidase-like_N"/>
</dbReference>
<evidence type="ECO:0000256" key="9">
    <source>
        <dbReference type="ARBA" id="ARBA00023002"/>
    </source>
</evidence>
<keyword evidence="9" id="KW-0560">Oxidoreductase</keyword>
<dbReference type="CDD" id="cd11020">
    <property type="entry name" value="CuRO_1_CuNIR"/>
    <property type="match status" value="1"/>
</dbReference>
<dbReference type="InterPro" id="IPR045087">
    <property type="entry name" value="Cu-oxidase_fam"/>
</dbReference>
<sequence length="889" mass="92764">MDRSRWHLRANAPAVLWLVVLVVVVLFHRNIPVSSWLMVHLLLLGAVTNSILVWSWHFAQALLRGPTPNNRAMVARLVALNISIVVVVVSMVANIWLLTLLGSIGVGLAVAWHALVLGIRAHKALPSRFGPTVWYYVAGCLLLPVGAGVGAALAAGLTGEAHVRLLLVHMSVNILGFVGLAVLGTLMTLLPTMLRTRVADGAEAVARRGVVPLLAGVLLTAAGAGAGVLFLCSVGLLVYLGGVAYILWPLAKVVRAKPPTTFAPLSAIAALLWLLVGLIWLVALTFTSSGWESLHHGIDAVVPVLAAGFVAQVLGSALTYLMPVVLGGGPAALKRRTAVLNQAGWFRVALTNAALVVSLLPVPSLVRVGTSVLVLVGLAWFLPLLAMAVPKKSSDAVRAPRAPAAETEPGAKAPSTAPASAGYDPAPRRRLGQAAAALAVVVLVIVAGILADPQALPGVTGANTGQTALTATGETTTVEMSMKNMRFSPESIEVPVGNKLVINLVNNDDMVHDLVTAIGKDSGRLYPGQKTTVDVGVIGADIAGWCSVAGHKQQGMVFSIVATGVAPAAPATPGDGMDMPGMDHGPAGPPAVFDFMKEPAAGFTAHSAVLPPLPATAQGSEPAGTVHELTMKVTEEEREVSPGVTQKLWLFNGTAPGPVLHGKVGDTFKITLVNDGSMGHSIDFHAGALAPDKPMRTINPGESLSYNFTATRAGIWMYHCSTMPMSQHIANGMFGAVVIDPPNLKPVDKEYVLVQSEIYAGPQGGVADLAKIQADDPDAVVFNGYANQYKFSPLPAKVGERVRIWLLDAGPSRASSFHVVGGQFDTVWSEGRYLLDGTDPAAGAQVLPLAAAQGGFVELEFPEAGNYPFVSHSMVDAERGAAGVFHVEK</sequence>
<dbReference type="PANTHER" id="PTHR11709:SF394">
    <property type="entry name" value="FI03373P-RELATED"/>
    <property type="match status" value="1"/>
</dbReference>
<proteinExistence type="inferred from homology"/>
<feature type="binding site" description="type 1 copper site" evidence="12">
    <location>
        <position position="733"/>
    </location>
    <ligand>
        <name>Cu cation</name>
        <dbReference type="ChEBI" id="CHEBI:23378"/>
        <label>1</label>
    </ligand>
</feature>
<comment type="cofactor">
    <cofactor evidence="2 12">
        <name>Cu(2+)</name>
        <dbReference type="ChEBI" id="CHEBI:29036"/>
    </cofactor>
</comment>
<dbReference type="InterPro" id="IPR008972">
    <property type="entry name" value="Cupredoxin"/>
</dbReference>
<accession>A0A2V3DUU4</accession>
<dbReference type="GO" id="GO:0005507">
    <property type="term" value="F:copper ion binding"/>
    <property type="evidence" value="ECO:0007669"/>
    <property type="project" value="InterPro"/>
</dbReference>
<dbReference type="Pfam" id="PF07732">
    <property type="entry name" value="Cu-oxidase_3"/>
    <property type="match status" value="1"/>
</dbReference>
<reference evidence="17 18" key="1">
    <citation type="submission" date="2018-05" db="EMBL/GenBank/DDBJ databases">
        <title>Genetic diversity of glacier-inhabiting Cryobacterium bacteria in China and description of Cryobacterium mengkeensis sp. nov. and Arthrobacter glacialis sp. nov.</title>
        <authorList>
            <person name="Liu Q."/>
            <person name="Xin Y.-H."/>
        </authorList>
    </citation>
    <scope>NUCLEOTIDE SEQUENCE [LARGE SCALE GENOMIC DNA]</scope>
    <source>
        <strain evidence="17 18">GP3</strain>
    </source>
</reference>
<keyword evidence="14" id="KW-1133">Transmembrane helix</keyword>
<dbReference type="OrthoDB" id="345021at2"/>
<evidence type="ECO:0000259" key="16">
    <source>
        <dbReference type="Pfam" id="PF13473"/>
    </source>
</evidence>
<keyword evidence="10 12" id="KW-0186">Copper</keyword>
<evidence type="ECO:0000256" key="3">
    <source>
        <dbReference type="ARBA" id="ARBA00010609"/>
    </source>
</evidence>
<comment type="cofactor">
    <cofactor evidence="1 12">
        <name>Cu(+)</name>
        <dbReference type="ChEBI" id="CHEBI:49552"/>
    </cofactor>
</comment>
<feature type="transmembrane region" description="Helical" evidence="14">
    <location>
        <begin position="37"/>
        <end position="56"/>
    </location>
</feature>
<comment type="catalytic activity">
    <reaction evidence="11">
        <text>nitric oxide + Fe(III)-[cytochrome c] + H2O = Fe(II)-[cytochrome c] + nitrite + 2 H(+)</text>
        <dbReference type="Rhea" id="RHEA:15233"/>
        <dbReference type="Rhea" id="RHEA-COMP:10350"/>
        <dbReference type="Rhea" id="RHEA-COMP:14399"/>
        <dbReference type="ChEBI" id="CHEBI:15377"/>
        <dbReference type="ChEBI" id="CHEBI:15378"/>
        <dbReference type="ChEBI" id="CHEBI:16301"/>
        <dbReference type="ChEBI" id="CHEBI:16480"/>
        <dbReference type="ChEBI" id="CHEBI:29033"/>
        <dbReference type="ChEBI" id="CHEBI:29034"/>
        <dbReference type="EC" id="1.7.2.1"/>
    </reaction>
</comment>
<dbReference type="InterPro" id="IPR001287">
    <property type="entry name" value="NO2-reductase_Cu"/>
</dbReference>
<feature type="binding site" description="type 1 copper site" evidence="12">
    <location>
        <position position="685"/>
    </location>
    <ligand>
        <name>Cu cation</name>
        <dbReference type="ChEBI" id="CHEBI:23378"/>
        <label>1</label>
    </ligand>
</feature>
<keyword evidence="14" id="KW-0812">Transmembrane</keyword>
<feature type="transmembrane region" description="Helical" evidence="14">
    <location>
        <begin position="12"/>
        <end position="31"/>
    </location>
</feature>
<dbReference type="CDD" id="cd04208">
    <property type="entry name" value="CuRO_2_CuNIR"/>
    <property type="match status" value="1"/>
</dbReference>
<evidence type="ECO:0000256" key="8">
    <source>
        <dbReference type="ARBA" id="ARBA00022737"/>
    </source>
</evidence>
<feature type="domain" description="Plastocyanin-like" evidence="15">
    <location>
        <begin position="633"/>
        <end position="743"/>
    </location>
</feature>
<feature type="transmembrane region" description="Helical" evidence="14">
    <location>
        <begin position="262"/>
        <end position="284"/>
    </location>
</feature>
<comment type="similarity">
    <text evidence="3">Belongs to the multicopper oxidase family.</text>
</comment>
<feature type="binding site" description="type 1 copper site" evidence="12">
    <location>
        <position position="872"/>
    </location>
    <ligand>
        <name>Cu cation</name>
        <dbReference type="ChEBI" id="CHEBI:23378"/>
        <label>1</label>
    </ligand>
</feature>
<dbReference type="Pfam" id="PF13473">
    <property type="entry name" value="Cupredoxin_1"/>
    <property type="match status" value="1"/>
</dbReference>
<comment type="caution">
    <text evidence="17">The sequence shown here is derived from an EMBL/GenBank/DDBJ whole genome shotgun (WGS) entry which is preliminary data.</text>
</comment>
<feature type="transmembrane region" description="Helical" evidence="14">
    <location>
        <begin position="174"/>
        <end position="193"/>
    </location>
</feature>
<feature type="binding site" description="type 1 copper site" evidence="12">
    <location>
        <position position="719"/>
    </location>
    <ligand>
        <name>Cu cation</name>
        <dbReference type="ChEBI" id="CHEBI:23378"/>
        <label>1</label>
    </ligand>
</feature>
<feature type="transmembrane region" description="Helical" evidence="14">
    <location>
        <begin position="205"/>
        <end position="222"/>
    </location>
</feature>
<name>A0A2V3DUU4_9MICC</name>
<gene>
    <name evidence="17" type="ORF">CVS29_08520</name>
</gene>
<dbReference type="SUPFAM" id="SSF49503">
    <property type="entry name" value="Cupredoxins"/>
    <property type="match status" value="3"/>
</dbReference>
<evidence type="ECO:0000256" key="11">
    <source>
        <dbReference type="ARBA" id="ARBA00049340"/>
    </source>
</evidence>
<protein>
    <recommendedName>
        <fullName evidence="6">Copper-containing nitrite reductase</fullName>
        <ecNumber evidence="5">1.7.2.1</ecNumber>
    </recommendedName>
</protein>
<dbReference type="InterPro" id="IPR028096">
    <property type="entry name" value="EfeO_Cupredoxin"/>
</dbReference>
<dbReference type="GO" id="GO:0050421">
    <property type="term" value="F:nitrite reductase (NO-forming) activity"/>
    <property type="evidence" value="ECO:0007669"/>
    <property type="project" value="UniProtKB-EC"/>
</dbReference>
<feature type="transmembrane region" description="Helical" evidence="14">
    <location>
        <begin position="434"/>
        <end position="451"/>
    </location>
</feature>
<dbReference type="Gene3D" id="2.60.40.420">
    <property type="entry name" value="Cupredoxins - blue copper proteins"/>
    <property type="match status" value="3"/>
</dbReference>
<dbReference type="EMBL" id="QHLZ01000004">
    <property type="protein sequence ID" value="PXA66099.1"/>
    <property type="molecule type" value="Genomic_DNA"/>
</dbReference>
<evidence type="ECO:0000256" key="6">
    <source>
        <dbReference type="ARBA" id="ARBA00017290"/>
    </source>
</evidence>
<feature type="transmembrane region" description="Helical" evidence="14">
    <location>
        <begin position="104"/>
        <end position="121"/>
    </location>
</feature>
<evidence type="ECO:0000313" key="17">
    <source>
        <dbReference type="EMBL" id="PXA66099.1"/>
    </source>
</evidence>
<feature type="region of interest" description="Disordered" evidence="13">
    <location>
        <begin position="399"/>
        <end position="425"/>
    </location>
</feature>
<feature type="transmembrane region" description="Helical" evidence="14">
    <location>
        <begin position="133"/>
        <end position="154"/>
    </location>
</feature>
<keyword evidence="8" id="KW-0677">Repeat</keyword>
<dbReference type="AlphaFoldDB" id="A0A2V3DUU4"/>
<evidence type="ECO:0000256" key="10">
    <source>
        <dbReference type="ARBA" id="ARBA00023008"/>
    </source>
</evidence>
<dbReference type="PANTHER" id="PTHR11709">
    <property type="entry name" value="MULTI-COPPER OXIDASE"/>
    <property type="match status" value="1"/>
</dbReference>
<evidence type="ECO:0000313" key="18">
    <source>
        <dbReference type="Proteomes" id="UP000246303"/>
    </source>
</evidence>
<organism evidence="17 18">
    <name type="scientific">Arthrobacter psychrochitiniphilus</name>
    <dbReference type="NCBI Taxonomy" id="291045"/>
    <lineage>
        <taxon>Bacteria</taxon>
        <taxon>Bacillati</taxon>
        <taxon>Actinomycetota</taxon>
        <taxon>Actinomycetes</taxon>
        <taxon>Micrococcales</taxon>
        <taxon>Micrococcaceae</taxon>
        <taxon>Arthrobacter</taxon>
    </lineage>
</organism>
<feature type="transmembrane region" description="Helical" evidence="14">
    <location>
        <begin position="228"/>
        <end position="250"/>
    </location>
</feature>
<keyword evidence="18" id="KW-1185">Reference proteome</keyword>
<dbReference type="EC" id="1.7.2.1" evidence="5"/>
<feature type="transmembrane region" description="Helical" evidence="14">
    <location>
        <begin position="77"/>
        <end position="98"/>
    </location>
</feature>
<comment type="subunit">
    <text evidence="4">Homotrimer.</text>
</comment>
<feature type="transmembrane region" description="Helical" evidence="14">
    <location>
        <begin position="345"/>
        <end position="362"/>
    </location>
</feature>